<keyword evidence="4" id="KW-0325">Glycoprotein</keyword>
<dbReference type="CTD" id="9865"/>
<keyword evidence="5" id="KW-0812">Transmembrane</keyword>
<evidence type="ECO:0000259" key="7">
    <source>
        <dbReference type="PROSITE" id="PS50853"/>
    </source>
</evidence>
<dbReference type="PROSITE" id="PS50853">
    <property type="entry name" value="FN3"/>
    <property type="match status" value="1"/>
</dbReference>
<keyword evidence="5" id="KW-1133">Transmembrane helix</keyword>
<dbReference type="InterPro" id="IPR050328">
    <property type="entry name" value="Dev_Immune_Receptor"/>
</dbReference>
<proteinExistence type="predicted"/>
<dbReference type="InterPro" id="IPR013783">
    <property type="entry name" value="Ig-like_fold"/>
</dbReference>
<dbReference type="Pfam" id="PF13855">
    <property type="entry name" value="LRR_8"/>
    <property type="match status" value="3"/>
</dbReference>
<evidence type="ECO:0000256" key="4">
    <source>
        <dbReference type="ARBA" id="ARBA00023180"/>
    </source>
</evidence>
<evidence type="ECO:0000256" key="1">
    <source>
        <dbReference type="ARBA" id="ARBA00022614"/>
    </source>
</evidence>
<dbReference type="PANTHER" id="PTHR24373:SF387">
    <property type="entry name" value="LEUCINE-RICH REPEATS AND IMMUNOGLOBULIN-LIKE DOMAINS PROTEIN SMA-10"/>
    <property type="match status" value="1"/>
</dbReference>
<feature type="chain" id="PRO_5034893529" evidence="6">
    <location>
        <begin position="23"/>
        <end position="683"/>
    </location>
</feature>
<dbReference type="CDD" id="cd00063">
    <property type="entry name" value="FN3"/>
    <property type="match status" value="1"/>
</dbReference>
<dbReference type="SUPFAM" id="SSF49265">
    <property type="entry name" value="Fibronectin type III"/>
    <property type="match status" value="1"/>
</dbReference>
<dbReference type="PANTHER" id="PTHR24373">
    <property type="entry name" value="SLIT RELATED LEUCINE-RICH REPEAT NEURONAL PROTEIN"/>
    <property type="match status" value="1"/>
</dbReference>
<keyword evidence="3" id="KW-0677">Repeat</keyword>
<feature type="signal peptide" evidence="6">
    <location>
        <begin position="1"/>
        <end position="22"/>
    </location>
</feature>
<evidence type="ECO:0000313" key="8">
    <source>
        <dbReference type="Ensembl" id="ENSAMXP00005005944.1"/>
    </source>
</evidence>
<dbReference type="InterPro" id="IPR003591">
    <property type="entry name" value="Leu-rich_rpt_typical-subtyp"/>
</dbReference>
<keyword evidence="2 6" id="KW-0732">Signal</keyword>
<dbReference type="InterPro" id="IPR032675">
    <property type="entry name" value="LRR_dom_sf"/>
</dbReference>
<feature type="domain" description="Fibronectin type-III" evidence="7">
    <location>
        <begin position="469"/>
        <end position="568"/>
    </location>
</feature>
<dbReference type="Gene3D" id="2.60.40.10">
    <property type="entry name" value="Immunoglobulins"/>
    <property type="match status" value="1"/>
</dbReference>
<dbReference type="KEGG" id="amex:103036426"/>
<dbReference type="OMA" id="TDPCDFN"/>
<feature type="transmembrane region" description="Helical" evidence="5">
    <location>
        <begin position="575"/>
        <end position="599"/>
    </location>
</feature>
<reference evidence="8" key="1">
    <citation type="submission" date="2025-08" db="UniProtKB">
        <authorList>
            <consortium name="Ensembl"/>
        </authorList>
    </citation>
    <scope>IDENTIFICATION</scope>
</reference>
<keyword evidence="1" id="KW-0433">Leucine-rich repeat</keyword>
<dbReference type="InterPro" id="IPR036116">
    <property type="entry name" value="FN3_sf"/>
</dbReference>
<sequence>MAARALTVLLLSAAAALRLAPADPHPPCPEPCECGRATPPQPLLHVLCANRGLRAVPSALPVESARLVRVLSLAGNFISDVGARDLAHYRRLASLNLQFNRIGRVHPRAFARLHELRELYLGHNLLAALTPRMLRPLTQLSVLYINDNIIEELEPGAFGSLEHVTRLRLESNRLLRVHPATFANLTRLHFLNLSDNLQTELRDSSVFAGLAALRTLLLARNRIVHVSTGIFQDLESLETLSLSGNGIIQIESHALEGLSNLRELALDRNALTEVPAELLDPLVHLENLDLGGNQIVHVHEDAFKNLARLRVLTLRQNRLTRLEGGTLVGNTGLRTLDLRGNEWRCGCQVEALRSQVGGGGKDGGETEVQCYDGKLEEQVEEVEPEEWCTAAAGAPEKEVMEEVVVKEEVFAKEVKEVLDEEVLEEVVVKEEVVEEVLEERGKASALKGTLATNTVPLATEDACLFNRHHIDNVTADDITDTTATVRWSAQGWGNKLSLHFRVFFDRLGSSTRFPRYAHADGTNRELTLRELRPNSAYMACVESIVGGASCHMASREHCTGFVTGTDGGGAQEVGAWHMATAALAVSVLLVVLLGGAGLVHTFKKRRRTRSNRMKGGGRGYSYSARTPFRSAMVTACASSEFSAYRSGRSLAEDGDLIQFTGERLYSAPLGSREGDATVPRFSD</sequence>
<keyword evidence="5" id="KW-0472">Membrane</keyword>
<accession>A0A8B9GZ13</accession>
<organism evidence="8 9">
    <name type="scientific">Astyanax mexicanus</name>
    <name type="common">Blind cave fish</name>
    <name type="synonym">Astyanax fasciatus mexicanus</name>
    <dbReference type="NCBI Taxonomy" id="7994"/>
    <lineage>
        <taxon>Eukaryota</taxon>
        <taxon>Metazoa</taxon>
        <taxon>Chordata</taxon>
        <taxon>Craniata</taxon>
        <taxon>Vertebrata</taxon>
        <taxon>Euteleostomi</taxon>
        <taxon>Actinopterygii</taxon>
        <taxon>Neopterygii</taxon>
        <taxon>Teleostei</taxon>
        <taxon>Ostariophysi</taxon>
        <taxon>Characiformes</taxon>
        <taxon>Characoidei</taxon>
        <taxon>Acestrorhamphidae</taxon>
        <taxon>Acestrorhamphinae</taxon>
        <taxon>Astyanax</taxon>
    </lineage>
</organism>
<protein>
    <submittedName>
        <fullName evidence="8">TLR4 interactor with leucine-rich repeats</fullName>
    </submittedName>
</protein>
<dbReference type="GO" id="GO:0005615">
    <property type="term" value="C:extracellular space"/>
    <property type="evidence" value="ECO:0007669"/>
    <property type="project" value="TreeGrafter"/>
</dbReference>
<evidence type="ECO:0000256" key="3">
    <source>
        <dbReference type="ARBA" id="ARBA00022737"/>
    </source>
</evidence>
<dbReference type="InterPro" id="IPR001611">
    <property type="entry name" value="Leu-rich_rpt"/>
</dbReference>
<evidence type="ECO:0000256" key="2">
    <source>
        <dbReference type="ARBA" id="ARBA00022729"/>
    </source>
</evidence>
<dbReference type="GO" id="GO:0031012">
    <property type="term" value="C:extracellular matrix"/>
    <property type="evidence" value="ECO:0007669"/>
    <property type="project" value="TreeGrafter"/>
</dbReference>
<dbReference type="FunFam" id="3.80.10.10:FF:000770">
    <property type="entry name" value="Uncharacterized protein"/>
    <property type="match status" value="1"/>
</dbReference>
<dbReference type="Proteomes" id="UP000694621">
    <property type="component" value="Unplaced"/>
</dbReference>
<dbReference type="SUPFAM" id="SSF52058">
    <property type="entry name" value="L domain-like"/>
    <property type="match status" value="1"/>
</dbReference>
<evidence type="ECO:0000256" key="5">
    <source>
        <dbReference type="SAM" id="Phobius"/>
    </source>
</evidence>
<evidence type="ECO:0000256" key="6">
    <source>
        <dbReference type="SAM" id="SignalP"/>
    </source>
</evidence>
<dbReference type="PROSITE" id="PS51450">
    <property type="entry name" value="LRR"/>
    <property type="match status" value="2"/>
</dbReference>
<evidence type="ECO:0000313" key="9">
    <source>
        <dbReference type="Proteomes" id="UP000694621"/>
    </source>
</evidence>
<dbReference type="Gene3D" id="3.80.10.10">
    <property type="entry name" value="Ribonuclease Inhibitor"/>
    <property type="match status" value="2"/>
</dbReference>
<name>A0A8B9GZ13_ASTMX</name>
<dbReference type="GeneID" id="103036426"/>
<dbReference type="InterPro" id="IPR003961">
    <property type="entry name" value="FN3_dom"/>
</dbReference>
<dbReference type="AlphaFoldDB" id="A0A8B9GZ13"/>
<dbReference type="SMART" id="SM00369">
    <property type="entry name" value="LRR_TYP"/>
    <property type="match status" value="10"/>
</dbReference>
<dbReference type="SMART" id="SM00365">
    <property type="entry name" value="LRR_SD22"/>
    <property type="match status" value="6"/>
</dbReference>
<dbReference type="Ensembl" id="ENSAMXT00005006757.1">
    <property type="protein sequence ID" value="ENSAMXP00005005944.1"/>
    <property type="gene ID" value="ENSAMXG00005003572.1"/>
</dbReference>